<evidence type="ECO:0000313" key="1">
    <source>
        <dbReference type="EMBL" id="KKL74354.1"/>
    </source>
</evidence>
<dbReference type="EMBL" id="LAZR01024681">
    <property type="protein sequence ID" value="KKL74354.1"/>
    <property type="molecule type" value="Genomic_DNA"/>
</dbReference>
<reference evidence="1" key="1">
    <citation type="journal article" date="2015" name="Nature">
        <title>Complex archaea that bridge the gap between prokaryotes and eukaryotes.</title>
        <authorList>
            <person name="Spang A."/>
            <person name="Saw J.H."/>
            <person name="Jorgensen S.L."/>
            <person name="Zaremba-Niedzwiedzka K."/>
            <person name="Martijn J."/>
            <person name="Lind A.E."/>
            <person name="van Eijk R."/>
            <person name="Schleper C."/>
            <person name="Guy L."/>
            <person name="Ettema T.J."/>
        </authorList>
    </citation>
    <scope>NUCLEOTIDE SEQUENCE</scope>
</reference>
<accession>A0A0F9EK15</accession>
<dbReference type="AlphaFoldDB" id="A0A0F9EK15"/>
<proteinExistence type="predicted"/>
<gene>
    <name evidence="1" type="ORF">LCGC14_2065710</name>
</gene>
<name>A0A0F9EK15_9ZZZZ</name>
<protein>
    <submittedName>
        <fullName evidence="1">Uncharacterized protein</fullName>
    </submittedName>
</protein>
<sequence>MIDNNNIVAINRVIQAYFDTHPNEAKVPAKDLMPQFIVAGIFHSDHRNGLPIRKVLRELDSKKQLKFIPSVLPERKPKNTYWFFDRDLVG</sequence>
<organism evidence="1">
    <name type="scientific">marine sediment metagenome</name>
    <dbReference type="NCBI Taxonomy" id="412755"/>
    <lineage>
        <taxon>unclassified sequences</taxon>
        <taxon>metagenomes</taxon>
        <taxon>ecological metagenomes</taxon>
    </lineage>
</organism>
<comment type="caution">
    <text evidence="1">The sequence shown here is derived from an EMBL/GenBank/DDBJ whole genome shotgun (WGS) entry which is preliminary data.</text>
</comment>